<evidence type="ECO:0000256" key="3">
    <source>
        <dbReference type="ARBA" id="ARBA00022692"/>
    </source>
</evidence>
<gene>
    <name evidence="17" type="ORF">MAR_006098</name>
</gene>
<accession>A0ABY7D7I9</accession>
<dbReference type="InterPro" id="IPR036719">
    <property type="entry name" value="Neuro-gated_channel_TM_sf"/>
</dbReference>
<dbReference type="CDD" id="cd18997">
    <property type="entry name" value="LGIC_ECD_nAChR"/>
    <property type="match status" value="1"/>
</dbReference>
<protein>
    <submittedName>
        <fullName evidence="17">LGC4-like protein</fullName>
    </submittedName>
</protein>
<evidence type="ECO:0000256" key="7">
    <source>
        <dbReference type="ARBA" id="ARBA00023136"/>
    </source>
</evidence>
<feature type="chain" id="PRO_5044996235" evidence="14">
    <location>
        <begin position="18"/>
        <end position="279"/>
    </location>
</feature>
<dbReference type="InterPro" id="IPR036734">
    <property type="entry name" value="Neur_chan_lig-bd_sf"/>
</dbReference>
<comment type="similarity">
    <text evidence="14">Belongs to the ligand-gated ion channel (TC 1.A.9) family.</text>
</comment>
<comment type="subcellular location">
    <subcellularLocation>
        <location evidence="13">Synaptic cell membrane</location>
        <topology evidence="13">Multi-pass membrane protein</topology>
    </subcellularLocation>
</comment>
<evidence type="ECO:0000313" key="17">
    <source>
        <dbReference type="EMBL" id="WAQ93627.1"/>
    </source>
</evidence>
<evidence type="ECO:0000256" key="1">
    <source>
        <dbReference type="ARBA" id="ARBA00022448"/>
    </source>
</evidence>
<evidence type="ECO:0000256" key="6">
    <source>
        <dbReference type="ARBA" id="ARBA00023065"/>
    </source>
</evidence>
<keyword evidence="4 14" id="KW-1133">Transmembrane helix</keyword>
<keyword evidence="10" id="KW-0325">Glycoprotein</keyword>
<dbReference type="Pfam" id="PF02931">
    <property type="entry name" value="Neur_chan_LBD"/>
    <property type="match status" value="1"/>
</dbReference>
<dbReference type="SUPFAM" id="SSF63712">
    <property type="entry name" value="Nicotinic receptor ligand binding domain-like"/>
    <property type="match status" value="1"/>
</dbReference>
<dbReference type="InterPro" id="IPR006202">
    <property type="entry name" value="Neur_chan_lig-bd"/>
</dbReference>
<keyword evidence="12 14" id="KW-0407">Ion channel</keyword>
<evidence type="ECO:0000313" key="18">
    <source>
        <dbReference type="Proteomes" id="UP001164746"/>
    </source>
</evidence>
<dbReference type="SUPFAM" id="SSF90112">
    <property type="entry name" value="Neurotransmitter-gated ion-channel transmembrane pore"/>
    <property type="match status" value="1"/>
</dbReference>
<dbReference type="Gene3D" id="2.70.170.10">
    <property type="entry name" value="Neurotransmitter-gated ion-channel ligand-binding domain"/>
    <property type="match status" value="1"/>
</dbReference>
<dbReference type="PRINTS" id="PR00254">
    <property type="entry name" value="NICOTINICR"/>
</dbReference>
<dbReference type="Proteomes" id="UP001164746">
    <property type="component" value="Chromosome 1"/>
</dbReference>
<comment type="caution">
    <text evidence="14">Lacks conserved residue(s) required for the propagation of feature annotation.</text>
</comment>
<dbReference type="EMBL" id="CP111012">
    <property type="protein sequence ID" value="WAQ93627.1"/>
    <property type="molecule type" value="Genomic_DNA"/>
</dbReference>
<evidence type="ECO:0000256" key="14">
    <source>
        <dbReference type="RuleBase" id="RU000687"/>
    </source>
</evidence>
<proteinExistence type="inferred from homology"/>
<dbReference type="CDD" id="cd19051">
    <property type="entry name" value="LGIC_TM_cation"/>
    <property type="match status" value="1"/>
</dbReference>
<dbReference type="PANTHER" id="PTHR18945">
    <property type="entry name" value="NEUROTRANSMITTER GATED ION CHANNEL"/>
    <property type="match status" value="1"/>
</dbReference>
<keyword evidence="7 14" id="KW-0472">Membrane</keyword>
<evidence type="ECO:0000259" key="16">
    <source>
        <dbReference type="Pfam" id="PF02932"/>
    </source>
</evidence>
<dbReference type="InterPro" id="IPR038050">
    <property type="entry name" value="Neuro_actylchol_rec"/>
</dbReference>
<dbReference type="InterPro" id="IPR006029">
    <property type="entry name" value="Neurotrans-gated_channel_TM"/>
</dbReference>
<keyword evidence="8" id="KW-1015">Disulfide bond</keyword>
<evidence type="ECO:0000256" key="12">
    <source>
        <dbReference type="ARBA" id="ARBA00023303"/>
    </source>
</evidence>
<evidence type="ECO:0000256" key="8">
    <source>
        <dbReference type="ARBA" id="ARBA00023157"/>
    </source>
</evidence>
<dbReference type="PROSITE" id="PS00236">
    <property type="entry name" value="NEUROTR_ION_CHANNEL"/>
    <property type="match status" value="1"/>
</dbReference>
<feature type="non-terminal residue" evidence="17">
    <location>
        <position position="1"/>
    </location>
</feature>
<feature type="signal peptide" evidence="14">
    <location>
        <begin position="1"/>
        <end position="17"/>
    </location>
</feature>
<dbReference type="InterPro" id="IPR006201">
    <property type="entry name" value="Neur_channel"/>
</dbReference>
<evidence type="ECO:0000256" key="9">
    <source>
        <dbReference type="ARBA" id="ARBA00023170"/>
    </source>
</evidence>
<keyword evidence="5" id="KW-0770">Synapse</keyword>
<dbReference type="Gene3D" id="1.20.58.390">
    <property type="entry name" value="Neurotransmitter-gated ion-channel transmembrane domain"/>
    <property type="match status" value="1"/>
</dbReference>
<dbReference type="PRINTS" id="PR00252">
    <property type="entry name" value="NRIONCHANNEL"/>
</dbReference>
<keyword evidence="9" id="KW-0675">Receptor</keyword>
<name>A0ABY7D7I9_MYAAR</name>
<evidence type="ECO:0000256" key="10">
    <source>
        <dbReference type="ARBA" id="ARBA00023180"/>
    </source>
</evidence>
<feature type="domain" description="Neurotransmitter-gated ion-channel ligand-binding" evidence="15">
    <location>
        <begin position="21"/>
        <end position="228"/>
    </location>
</feature>
<feature type="transmembrane region" description="Helical" evidence="14">
    <location>
        <begin position="259"/>
        <end position="277"/>
    </location>
</feature>
<dbReference type="Pfam" id="PF02932">
    <property type="entry name" value="Neur_chan_memb"/>
    <property type="match status" value="1"/>
</dbReference>
<dbReference type="InterPro" id="IPR018000">
    <property type="entry name" value="Neurotransmitter_ion_chnl_CS"/>
</dbReference>
<keyword evidence="14" id="KW-0732">Signal</keyword>
<keyword evidence="11" id="KW-1071">Ligand-gated ion channel</keyword>
<evidence type="ECO:0000256" key="2">
    <source>
        <dbReference type="ARBA" id="ARBA00022475"/>
    </source>
</evidence>
<keyword evidence="1 14" id="KW-0813">Transport</keyword>
<evidence type="ECO:0000256" key="4">
    <source>
        <dbReference type="ARBA" id="ARBA00022989"/>
    </source>
</evidence>
<keyword evidence="2" id="KW-1003">Cell membrane</keyword>
<keyword evidence="3 14" id="KW-0812">Transmembrane</keyword>
<feature type="transmembrane region" description="Helical" evidence="14">
    <location>
        <begin position="229"/>
        <end position="253"/>
    </location>
</feature>
<organism evidence="17 18">
    <name type="scientific">Mya arenaria</name>
    <name type="common">Soft-shell clam</name>
    <dbReference type="NCBI Taxonomy" id="6604"/>
    <lineage>
        <taxon>Eukaryota</taxon>
        <taxon>Metazoa</taxon>
        <taxon>Spiralia</taxon>
        <taxon>Lophotrochozoa</taxon>
        <taxon>Mollusca</taxon>
        <taxon>Bivalvia</taxon>
        <taxon>Autobranchia</taxon>
        <taxon>Heteroconchia</taxon>
        <taxon>Euheterodonta</taxon>
        <taxon>Imparidentia</taxon>
        <taxon>Neoheterodontei</taxon>
        <taxon>Myida</taxon>
        <taxon>Myoidea</taxon>
        <taxon>Myidae</taxon>
        <taxon>Mya</taxon>
    </lineage>
</organism>
<evidence type="ECO:0000256" key="5">
    <source>
        <dbReference type="ARBA" id="ARBA00023018"/>
    </source>
</evidence>
<evidence type="ECO:0000256" key="13">
    <source>
        <dbReference type="ARBA" id="ARBA00034099"/>
    </source>
</evidence>
<keyword evidence="18" id="KW-1185">Reference proteome</keyword>
<feature type="domain" description="Neurotransmitter-gated ion-channel transmembrane" evidence="16">
    <location>
        <begin position="235"/>
        <end position="279"/>
    </location>
</feature>
<sequence>MVNDVVVVVVVAMLVMADENEYRLVRDLFVAYDKRVRPATHWSKPVNTTYGVALAQIIDVDEKNQIITTNCWLNQNWLDPKLRWEPQKYGNITVIGVPYTDIWKPDVVLYNNADSSSTVTSISSNVIIHYSGNVTWLSMSIFRSSCSIDVKYFPYDVQNCTMSFASWSFGIDQLNILSHSTEGDVSNYVHSSEWSLLEYTPRRQLEKFSCCPDDVPFMKYDIVIKRRPLFYLFNMVMPCILITLVALLGFYMPPESGEKVSMGITTLLSIVVFLMIVSE</sequence>
<keyword evidence="6 14" id="KW-0406">Ion transport</keyword>
<reference evidence="17" key="1">
    <citation type="submission" date="2022-11" db="EMBL/GenBank/DDBJ databases">
        <title>Centuries of genome instability and evolution in soft-shell clam transmissible cancer (bioRxiv).</title>
        <authorList>
            <person name="Hart S.F.M."/>
            <person name="Yonemitsu M.A."/>
            <person name="Giersch R.M."/>
            <person name="Beal B.F."/>
            <person name="Arriagada G."/>
            <person name="Davis B.W."/>
            <person name="Ostrander E.A."/>
            <person name="Goff S.P."/>
            <person name="Metzger M.J."/>
        </authorList>
    </citation>
    <scope>NUCLEOTIDE SEQUENCE</scope>
    <source>
        <strain evidence="17">MELC-2E11</strain>
        <tissue evidence="17">Siphon/mantle</tissue>
    </source>
</reference>
<dbReference type="InterPro" id="IPR002394">
    <property type="entry name" value="Nicotinic_acetylcholine_rcpt"/>
</dbReference>
<evidence type="ECO:0000256" key="11">
    <source>
        <dbReference type="ARBA" id="ARBA00023286"/>
    </source>
</evidence>
<evidence type="ECO:0000259" key="15">
    <source>
        <dbReference type="Pfam" id="PF02931"/>
    </source>
</evidence>